<organism evidence="1 2">
    <name type="scientific">Calothrix parietina FACHB-288</name>
    <dbReference type="NCBI Taxonomy" id="2692896"/>
    <lineage>
        <taxon>Bacteria</taxon>
        <taxon>Bacillati</taxon>
        <taxon>Cyanobacteriota</taxon>
        <taxon>Cyanophyceae</taxon>
        <taxon>Nostocales</taxon>
        <taxon>Calotrichaceae</taxon>
        <taxon>Calothrix</taxon>
    </lineage>
</organism>
<dbReference type="Proteomes" id="UP000658514">
    <property type="component" value="Unassembled WGS sequence"/>
</dbReference>
<dbReference type="RefSeq" id="WP_190539965.1">
    <property type="nucleotide sequence ID" value="NZ_CAWPNO010000052.1"/>
</dbReference>
<reference evidence="1 2" key="1">
    <citation type="journal article" date="2020" name="ISME J.">
        <title>Comparative genomics reveals insights into cyanobacterial evolution and habitat adaptation.</title>
        <authorList>
            <person name="Chen M.Y."/>
            <person name="Teng W.K."/>
            <person name="Zhao L."/>
            <person name="Hu C.X."/>
            <person name="Zhou Y.K."/>
            <person name="Han B.P."/>
            <person name="Song L.R."/>
            <person name="Shu W.S."/>
        </authorList>
    </citation>
    <scope>NUCLEOTIDE SEQUENCE [LARGE SCALE GENOMIC DNA]</scope>
    <source>
        <strain evidence="1 2">FACHB-288</strain>
    </source>
</reference>
<keyword evidence="2" id="KW-1185">Reference proteome</keyword>
<dbReference type="EMBL" id="JACJQH010000020">
    <property type="protein sequence ID" value="MBD2196641.1"/>
    <property type="molecule type" value="Genomic_DNA"/>
</dbReference>
<evidence type="ECO:0000313" key="2">
    <source>
        <dbReference type="Proteomes" id="UP000658514"/>
    </source>
</evidence>
<evidence type="ECO:0000313" key="1">
    <source>
        <dbReference type="EMBL" id="MBD2196641.1"/>
    </source>
</evidence>
<proteinExistence type="predicted"/>
<protein>
    <submittedName>
        <fullName evidence="1">DUF2513 domain-containing protein</fullName>
    </submittedName>
</protein>
<sequence>MKQDLELIRKIILLIEDSAHGFAPTVIKIENYSQEQIDYHAYLIIDAGLAVGNITTNTLSQSPQAVLRNLTSSGHDFAVTARSETMWKKAMDTVKEKGGTITVGVLIQLLATIVKTHYGLS</sequence>
<dbReference type="Pfam" id="PF10711">
    <property type="entry name" value="DUF2513"/>
    <property type="match status" value="1"/>
</dbReference>
<gene>
    <name evidence="1" type="ORF">H6G24_14220</name>
</gene>
<accession>A0ABR8A9H7</accession>
<name>A0ABR8A9H7_9CYAN</name>
<dbReference type="InterPro" id="IPR019650">
    <property type="entry name" value="DUF2513"/>
</dbReference>
<comment type="caution">
    <text evidence="1">The sequence shown here is derived from an EMBL/GenBank/DDBJ whole genome shotgun (WGS) entry which is preliminary data.</text>
</comment>